<dbReference type="OrthoDB" id="10565445at2759"/>
<evidence type="ECO:0000313" key="2">
    <source>
        <dbReference type="EMBL" id="PUZ39634.1"/>
    </source>
</evidence>
<dbReference type="EMBL" id="CM009757">
    <property type="protein sequence ID" value="PUZ39634.1"/>
    <property type="molecule type" value="Genomic_DNA"/>
</dbReference>
<name>A0A2T7C8H8_9POAL</name>
<dbReference type="Gramene" id="PUZ39634">
    <property type="protein sequence ID" value="PUZ39634"/>
    <property type="gene ID" value="GQ55_9G344700"/>
</dbReference>
<gene>
    <name evidence="2" type="ORF">GQ55_9G344700</name>
</gene>
<evidence type="ECO:0000313" key="3">
    <source>
        <dbReference type="Proteomes" id="UP000244336"/>
    </source>
</evidence>
<feature type="region of interest" description="Disordered" evidence="1">
    <location>
        <begin position="122"/>
        <end position="153"/>
    </location>
</feature>
<reference evidence="2 3" key="1">
    <citation type="submission" date="2018-04" db="EMBL/GenBank/DDBJ databases">
        <title>WGS assembly of Panicum hallii var. hallii HAL2.</title>
        <authorList>
            <person name="Lovell J."/>
            <person name="Jenkins J."/>
            <person name="Lowry D."/>
            <person name="Mamidi S."/>
            <person name="Sreedasyam A."/>
            <person name="Weng X."/>
            <person name="Barry K."/>
            <person name="Bonette J."/>
            <person name="Campitelli B."/>
            <person name="Daum C."/>
            <person name="Gordon S."/>
            <person name="Gould B."/>
            <person name="Lipzen A."/>
            <person name="MacQueen A."/>
            <person name="Palacio-Mejia J."/>
            <person name="Plott C."/>
            <person name="Shakirov E."/>
            <person name="Shu S."/>
            <person name="Yoshinaga Y."/>
            <person name="Zane M."/>
            <person name="Rokhsar D."/>
            <person name="Grimwood J."/>
            <person name="Schmutz J."/>
            <person name="Juenger T."/>
        </authorList>
    </citation>
    <scope>NUCLEOTIDE SEQUENCE [LARGE SCALE GENOMIC DNA]</scope>
    <source>
        <strain evidence="3">cv. HAL2</strain>
    </source>
</reference>
<dbReference type="AlphaFoldDB" id="A0A2T7C8H8"/>
<keyword evidence="3" id="KW-1185">Reference proteome</keyword>
<protein>
    <submittedName>
        <fullName evidence="2">Uncharacterized protein</fullName>
    </submittedName>
</protein>
<organism evidence="2 3">
    <name type="scientific">Panicum hallii var. hallii</name>
    <dbReference type="NCBI Taxonomy" id="1504633"/>
    <lineage>
        <taxon>Eukaryota</taxon>
        <taxon>Viridiplantae</taxon>
        <taxon>Streptophyta</taxon>
        <taxon>Embryophyta</taxon>
        <taxon>Tracheophyta</taxon>
        <taxon>Spermatophyta</taxon>
        <taxon>Magnoliopsida</taxon>
        <taxon>Liliopsida</taxon>
        <taxon>Poales</taxon>
        <taxon>Poaceae</taxon>
        <taxon>PACMAD clade</taxon>
        <taxon>Panicoideae</taxon>
        <taxon>Panicodae</taxon>
        <taxon>Paniceae</taxon>
        <taxon>Panicinae</taxon>
        <taxon>Panicum</taxon>
        <taxon>Panicum sect. Panicum</taxon>
    </lineage>
</organism>
<evidence type="ECO:0000256" key="1">
    <source>
        <dbReference type="SAM" id="MobiDB-lite"/>
    </source>
</evidence>
<accession>A0A2T7C8H8</accession>
<dbReference type="Proteomes" id="UP000244336">
    <property type="component" value="Chromosome 9"/>
</dbReference>
<proteinExistence type="predicted"/>
<sequence>MHFGTSLPMGQLPLRSFPLRSGSSSSAGHLLPAVRRSPKSVVVASGGQPPRDDAAILVDAGCSTLVDVRTFDPMINESEDYPTRLRLRNLEVGDGPPARHDVLQSNPLEDPMLLELELLSAPSSPATGMDEGSPPQVLNATPPRRWSRQQQQAFSIRRSERLAKKSRHHATKPVVQAQNVMMKKLGVTTDSRPPDASSFQQFKNTFSSTLIISHCEALDALLPSGMGSMATEVVAPVMVS</sequence>